<dbReference type="CTD" id="84654"/>
<keyword evidence="2" id="KW-1185">Reference proteome</keyword>
<dbReference type="eggNOG" id="ENOG502QS87">
    <property type="taxonomic scope" value="Eukaryota"/>
</dbReference>
<dbReference type="GO" id="GO:0003700">
    <property type="term" value="F:DNA-binding transcription factor activity"/>
    <property type="evidence" value="ECO:0007669"/>
    <property type="project" value="InterPro"/>
</dbReference>
<sequence length="399" mass="45937">MLRGLSPSLFGIAKDFCFLHCPVTGPTNPAGMDMSTLSESPRTTTDLSQDSLDGRMIFALLKNDSVSQVSCHSLPPLKNSRCQLTEKWKPETLLTELKAILKYMTCPEKKAVSAEEPCQEATISEDVSELKARIRRLDKINRMLLKNLLGRLESEKEQDTKEQEVALESQQSMPDFTRRAVSHSAGKRALSETQLSREKARYRSPSVPTEHTKLRHNMDQLLQETEHWHAQHRELSELIRSYQKSQKDIRENLRRAGGQMHSQPTRESVRLAFERQLKDLKRDTKTLNLAAALLQNECQILTQKIELLKVHDQMEKALPQKPVPSKPDQNKKPQKVLGTEKEETQKQKMQDMGGSFQKRDKFCRSLDVCRHKKARNNRFNMRVARRVFLGKKRTPCSLR</sequence>
<dbReference type="PANTHER" id="PTHR47889">
    <property type="entry name" value="SPERMATOGENIC LEUCINE ZIPPER PROTEIN 1"/>
    <property type="match status" value="1"/>
</dbReference>
<reference evidence="3" key="1">
    <citation type="submission" date="2025-08" db="UniProtKB">
        <authorList>
            <consortium name="RefSeq"/>
        </authorList>
    </citation>
    <scope>IDENTIFICATION</scope>
</reference>
<dbReference type="InParanoid" id="A0A1S2ZGU9"/>
<dbReference type="GeneID" id="103109962"/>
<dbReference type="GO" id="GO:0005634">
    <property type="term" value="C:nucleus"/>
    <property type="evidence" value="ECO:0007669"/>
    <property type="project" value="TreeGrafter"/>
</dbReference>
<feature type="region of interest" description="Disordered" evidence="1">
    <location>
        <begin position="182"/>
        <end position="209"/>
    </location>
</feature>
<feature type="region of interest" description="Disordered" evidence="1">
    <location>
        <begin position="318"/>
        <end position="355"/>
    </location>
</feature>
<dbReference type="Proteomes" id="UP001652624">
    <property type="component" value="Chromosome 11"/>
</dbReference>
<gene>
    <name evidence="3" type="primary">SPZ1</name>
</gene>
<evidence type="ECO:0000313" key="3">
    <source>
        <dbReference type="RefSeq" id="XP_007519170.2"/>
    </source>
</evidence>
<dbReference type="OrthoDB" id="9830670at2759"/>
<organism evidence="2 3">
    <name type="scientific">Erinaceus europaeus</name>
    <name type="common">Western European hedgehog</name>
    <dbReference type="NCBI Taxonomy" id="9365"/>
    <lineage>
        <taxon>Eukaryota</taxon>
        <taxon>Metazoa</taxon>
        <taxon>Chordata</taxon>
        <taxon>Craniata</taxon>
        <taxon>Vertebrata</taxon>
        <taxon>Euteleostomi</taxon>
        <taxon>Mammalia</taxon>
        <taxon>Eutheria</taxon>
        <taxon>Laurasiatheria</taxon>
        <taxon>Eulipotyphla</taxon>
        <taxon>Erinaceidae</taxon>
        <taxon>Erinaceinae</taxon>
        <taxon>Erinaceus</taxon>
    </lineage>
</organism>
<dbReference type="AlphaFoldDB" id="A0A1S2ZGU9"/>
<evidence type="ECO:0000256" key="1">
    <source>
        <dbReference type="SAM" id="MobiDB-lite"/>
    </source>
</evidence>
<protein>
    <submittedName>
        <fullName evidence="3">Spermatogenic leucine zipper protein 1</fullName>
    </submittedName>
</protein>
<dbReference type="InterPro" id="IPR042961">
    <property type="entry name" value="Spz1"/>
</dbReference>
<dbReference type="STRING" id="9365.ENSEEUP00000002335"/>
<dbReference type="PANTHER" id="PTHR47889:SF1">
    <property type="entry name" value="SPERMATOGENIC LEUCINE ZIPPER PROTEIN 1"/>
    <property type="match status" value="1"/>
</dbReference>
<evidence type="ECO:0000313" key="2">
    <source>
        <dbReference type="Proteomes" id="UP001652624"/>
    </source>
</evidence>
<proteinExistence type="predicted"/>
<feature type="compositionally biased region" description="Basic and acidic residues" evidence="1">
    <location>
        <begin position="338"/>
        <end position="349"/>
    </location>
</feature>
<name>A0A1S2ZGU9_ERIEU</name>
<accession>A0A1S2ZGU9</accession>
<dbReference type="RefSeq" id="XP_007519170.2">
    <property type="nucleotide sequence ID" value="XM_007519108.2"/>
</dbReference>